<dbReference type="GO" id="GO:0071821">
    <property type="term" value="C:FANCM-MHF complex"/>
    <property type="evidence" value="ECO:0007669"/>
    <property type="project" value="TreeGrafter"/>
</dbReference>
<comment type="caution">
    <text evidence="8">The sequence shown here is derived from an EMBL/GenBank/DDBJ whole genome shotgun (WGS) entry which is preliminary data.</text>
</comment>
<gene>
    <name evidence="8" type="ORF">N656DRAFT_799391</name>
</gene>
<dbReference type="GO" id="GO:0031297">
    <property type="term" value="P:replication fork processing"/>
    <property type="evidence" value="ECO:0007669"/>
    <property type="project" value="TreeGrafter"/>
</dbReference>
<evidence type="ECO:0008006" key="10">
    <source>
        <dbReference type="Google" id="ProtNLM"/>
    </source>
</evidence>
<dbReference type="InterPro" id="IPR018552">
    <property type="entry name" value="CENP-X"/>
</dbReference>
<dbReference type="GO" id="GO:0000712">
    <property type="term" value="P:resolution of meiotic recombination intermediates"/>
    <property type="evidence" value="ECO:0007669"/>
    <property type="project" value="TreeGrafter"/>
</dbReference>
<dbReference type="GO" id="GO:0003677">
    <property type="term" value="F:DNA binding"/>
    <property type="evidence" value="ECO:0007669"/>
    <property type="project" value="UniProtKB-KW"/>
</dbReference>
<feature type="compositionally biased region" description="Acidic residues" evidence="7">
    <location>
        <begin position="72"/>
        <end position="110"/>
    </location>
</feature>
<accession>A0AAN6QPL1</accession>
<dbReference type="EMBL" id="MU853347">
    <property type="protein sequence ID" value="KAK4111095.1"/>
    <property type="molecule type" value="Genomic_DNA"/>
</dbReference>
<dbReference type="GO" id="GO:0006281">
    <property type="term" value="P:DNA repair"/>
    <property type="evidence" value="ECO:0007669"/>
    <property type="project" value="UniProtKB-KW"/>
</dbReference>
<dbReference type="CDD" id="cd22921">
    <property type="entry name" value="HFD_CENP-X"/>
    <property type="match status" value="1"/>
</dbReference>
<evidence type="ECO:0000256" key="4">
    <source>
        <dbReference type="ARBA" id="ARBA00023125"/>
    </source>
</evidence>
<organism evidence="8 9">
    <name type="scientific">Canariomyces notabilis</name>
    <dbReference type="NCBI Taxonomy" id="2074819"/>
    <lineage>
        <taxon>Eukaryota</taxon>
        <taxon>Fungi</taxon>
        <taxon>Dikarya</taxon>
        <taxon>Ascomycota</taxon>
        <taxon>Pezizomycotina</taxon>
        <taxon>Sordariomycetes</taxon>
        <taxon>Sordariomycetidae</taxon>
        <taxon>Sordariales</taxon>
        <taxon>Chaetomiaceae</taxon>
        <taxon>Canariomyces</taxon>
    </lineage>
</organism>
<evidence type="ECO:0000256" key="2">
    <source>
        <dbReference type="ARBA" id="ARBA00009359"/>
    </source>
</evidence>
<proteinExistence type="inferred from homology"/>
<evidence type="ECO:0000256" key="1">
    <source>
        <dbReference type="ARBA" id="ARBA00004123"/>
    </source>
</evidence>
<evidence type="ECO:0000256" key="6">
    <source>
        <dbReference type="ARBA" id="ARBA00023242"/>
    </source>
</evidence>
<reference evidence="8" key="2">
    <citation type="submission" date="2023-05" db="EMBL/GenBank/DDBJ databases">
        <authorList>
            <consortium name="Lawrence Berkeley National Laboratory"/>
            <person name="Steindorff A."/>
            <person name="Hensen N."/>
            <person name="Bonometti L."/>
            <person name="Westerberg I."/>
            <person name="Brannstrom I.O."/>
            <person name="Guillou S."/>
            <person name="Cros-Aarteil S."/>
            <person name="Calhoun S."/>
            <person name="Haridas S."/>
            <person name="Kuo A."/>
            <person name="Mondo S."/>
            <person name="Pangilinan J."/>
            <person name="Riley R."/>
            <person name="Labutti K."/>
            <person name="Andreopoulos B."/>
            <person name="Lipzen A."/>
            <person name="Chen C."/>
            <person name="Yanf M."/>
            <person name="Daum C."/>
            <person name="Ng V."/>
            <person name="Clum A."/>
            <person name="Ohm R."/>
            <person name="Martin F."/>
            <person name="Silar P."/>
            <person name="Natvig D."/>
            <person name="Lalanne C."/>
            <person name="Gautier V."/>
            <person name="Ament-Velasquez S.L."/>
            <person name="Kruys A."/>
            <person name="Hutchinson M.I."/>
            <person name="Powell A.J."/>
            <person name="Barry K."/>
            <person name="Miller A.N."/>
            <person name="Grigoriev I.V."/>
            <person name="Debuchy R."/>
            <person name="Gladieux P."/>
            <person name="Thoren M.H."/>
            <person name="Johannesson H."/>
        </authorList>
    </citation>
    <scope>NUCLEOTIDE SEQUENCE</scope>
    <source>
        <strain evidence="8">CBS 508.74</strain>
    </source>
</reference>
<comment type="similarity">
    <text evidence="2">Belongs to the CENP-X/MHF2 family.</text>
</comment>
<dbReference type="AlphaFoldDB" id="A0AAN6QPL1"/>
<dbReference type="Proteomes" id="UP001302812">
    <property type="component" value="Unassembled WGS sequence"/>
</dbReference>
<feature type="compositionally biased region" description="Low complexity" evidence="7">
    <location>
        <begin position="1"/>
        <end position="22"/>
    </location>
</feature>
<feature type="compositionally biased region" description="Low complexity" evidence="7">
    <location>
        <begin position="35"/>
        <end position="46"/>
    </location>
</feature>
<comment type="subcellular location">
    <subcellularLocation>
        <location evidence="1">Nucleus</location>
    </subcellularLocation>
</comment>
<evidence type="ECO:0000313" key="9">
    <source>
        <dbReference type="Proteomes" id="UP001302812"/>
    </source>
</evidence>
<dbReference type="GeneID" id="89941992"/>
<dbReference type="PANTHER" id="PTHR28680:SF1">
    <property type="entry name" value="CENTROMERE PROTEIN X"/>
    <property type="match status" value="1"/>
</dbReference>
<reference evidence="8" key="1">
    <citation type="journal article" date="2023" name="Mol. Phylogenet. Evol.">
        <title>Genome-scale phylogeny and comparative genomics of the fungal order Sordariales.</title>
        <authorList>
            <person name="Hensen N."/>
            <person name="Bonometti L."/>
            <person name="Westerberg I."/>
            <person name="Brannstrom I.O."/>
            <person name="Guillou S."/>
            <person name="Cros-Aarteil S."/>
            <person name="Calhoun S."/>
            <person name="Haridas S."/>
            <person name="Kuo A."/>
            <person name="Mondo S."/>
            <person name="Pangilinan J."/>
            <person name="Riley R."/>
            <person name="LaButti K."/>
            <person name="Andreopoulos B."/>
            <person name="Lipzen A."/>
            <person name="Chen C."/>
            <person name="Yan M."/>
            <person name="Daum C."/>
            <person name="Ng V."/>
            <person name="Clum A."/>
            <person name="Steindorff A."/>
            <person name="Ohm R.A."/>
            <person name="Martin F."/>
            <person name="Silar P."/>
            <person name="Natvig D.O."/>
            <person name="Lalanne C."/>
            <person name="Gautier V."/>
            <person name="Ament-Velasquez S.L."/>
            <person name="Kruys A."/>
            <person name="Hutchinson M.I."/>
            <person name="Powell A.J."/>
            <person name="Barry K."/>
            <person name="Miller A.N."/>
            <person name="Grigoriev I.V."/>
            <person name="Debuchy R."/>
            <person name="Gladieux P."/>
            <person name="Hiltunen Thoren M."/>
            <person name="Johannesson H."/>
        </authorList>
    </citation>
    <scope>NUCLEOTIDE SEQUENCE</scope>
    <source>
        <strain evidence="8">CBS 508.74</strain>
    </source>
</reference>
<keyword evidence="9" id="KW-1185">Reference proteome</keyword>
<feature type="region of interest" description="Disordered" evidence="7">
    <location>
        <begin position="1"/>
        <end position="114"/>
    </location>
</feature>
<evidence type="ECO:0000256" key="7">
    <source>
        <dbReference type="SAM" id="MobiDB-lite"/>
    </source>
</evidence>
<dbReference type="Pfam" id="PF09415">
    <property type="entry name" value="CENP-X"/>
    <property type="match status" value="1"/>
</dbReference>
<protein>
    <recommendedName>
        <fullName evidence="10">Centromere protein X</fullName>
    </recommendedName>
</protein>
<sequence>MPPKQSGARGRGQQAAAGTTTSSREKVSAGRKRTASSSGPATAATGRKNQAVKRTQARKQREDVDYAVSDVEVVDLDEDEDEENMEVDGGDNSEDEEEAEEDDEDNEDLERETIPPDLLTRILYEFFEREDTRITKDANAAVAKYVDVFVREAIARAAAERGRDGSFLEVEELEKIAPQLLMDL</sequence>
<evidence type="ECO:0000256" key="5">
    <source>
        <dbReference type="ARBA" id="ARBA00023204"/>
    </source>
</evidence>
<dbReference type="GO" id="GO:0051382">
    <property type="term" value="P:kinetochore assembly"/>
    <property type="evidence" value="ECO:0007669"/>
    <property type="project" value="InterPro"/>
</dbReference>
<dbReference type="RefSeq" id="XP_064668665.1">
    <property type="nucleotide sequence ID" value="XM_064817867.1"/>
</dbReference>
<dbReference type="Gene3D" id="6.10.130.30">
    <property type="match status" value="1"/>
</dbReference>
<keyword evidence="3" id="KW-0227">DNA damage</keyword>
<keyword evidence="5" id="KW-0234">DNA repair</keyword>
<dbReference type="PANTHER" id="PTHR28680">
    <property type="entry name" value="CENTROMERE PROTEIN X"/>
    <property type="match status" value="1"/>
</dbReference>
<keyword evidence="6" id="KW-0539">Nucleus</keyword>
<evidence type="ECO:0000313" key="8">
    <source>
        <dbReference type="EMBL" id="KAK4111095.1"/>
    </source>
</evidence>
<name>A0AAN6QPL1_9PEZI</name>
<keyword evidence="4" id="KW-0238">DNA-binding</keyword>
<evidence type="ECO:0000256" key="3">
    <source>
        <dbReference type="ARBA" id="ARBA00022763"/>
    </source>
</evidence>